<accession>A0A086JA89</accession>
<dbReference type="Proteomes" id="UP000028828">
    <property type="component" value="Unassembled WGS sequence"/>
</dbReference>
<reference evidence="2 3" key="1">
    <citation type="submission" date="2014-03" db="EMBL/GenBank/DDBJ databases">
        <authorList>
            <person name="Sibley D."/>
            <person name="Venepally P."/>
            <person name="Karamycheva S."/>
            <person name="Hadjithomas M."/>
            <person name="Khan A."/>
            <person name="Brunk B."/>
            <person name="Roos D."/>
            <person name="Caler E."/>
            <person name="Lorenzi H."/>
        </authorList>
    </citation>
    <scope>NUCLEOTIDE SEQUENCE [LARGE SCALE GENOMIC DNA]</scope>
    <source>
        <strain evidence="3">p89</strain>
    </source>
</reference>
<organism evidence="2 3">
    <name type="scientific">Toxoplasma gondii p89</name>
    <dbReference type="NCBI Taxonomy" id="943119"/>
    <lineage>
        <taxon>Eukaryota</taxon>
        <taxon>Sar</taxon>
        <taxon>Alveolata</taxon>
        <taxon>Apicomplexa</taxon>
        <taxon>Conoidasida</taxon>
        <taxon>Coccidia</taxon>
        <taxon>Eucoccidiorida</taxon>
        <taxon>Eimeriorina</taxon>
        <taxon>Sarcocystidae</taxon>
        <taxon>Toxoplasma</taxon>
    </lineage>
</organism>
<name>A0A086JA89_TOXGO</name>
<dbReference type="OrthoDB" id="330289at2759"/>
<dbReference type="EMBL" id="AEYI02002236">
    <property type="protein sequence ID" value="KFG29057.1"/>
    <property type="molecule type" value="Genomic_DNA"/>
</dbReference>
<feature type="signal peptide" evidence="1">
    <location>
        <begin position="1"/>
        <end position="24"/>
    </location>
</feature>
<gene>
    <name evidence="2" type="ORF">TGP89_251910</name>
</gene>
<dbReference type="PROSITE" id="PS51257">
    <property type="entry name" value="PROKAR_LIPOPROTEIN"/>
    <property type="match status" value="1"/>
</dbReference>
<evidence type="ECO:0000313" key="2">
    <source>
        <dbReference type="EMBL" id="KFG29057.1"/>
    </source>
</evidence>
<feature type="chain" id="PRO_5001808149" description="Transmembrane protein" evidence="1">
    <location>
        <begin position="25"/>
        <end position="188"/>
    </location>
</feature>
<evidence type="ECO:0000313" key="3">
    <source>
        <dbReference type="Proteomes" id="UP000028828"/>
    </source>
</evidence>
<protein>
    <recommendedName>
        <fullName evidence="4">Transmembrane protein</fullName>
    </recommendedName>
</protein>
<comment type="caution">
    <text evidence="2">The sequence shown here is derived from an EMBL/GenBank/DDBJ whole genome shotgun (WGS) entry which is preliminary data.</text>
</comment>
<proteinExistence type="predicted"/>
<dbReference type="VEuPathDB" id="ToxoDB:TGP89_251910"/>
<sequence length="188" mass="20870">MARGFCGLLFVVALASAACQVATADTTDYPNFLEALTRQSDVSTMMDRMAQTFFNAATQNEGVKMMERALGSVMDPSAVQNLFVEANRNAKTFLNPFEALWGTSQFQNRAAESNTNENAMSETSPQRVFPFPIPFPFLFPFTGASPAAKYGPRYEFHDHIYECGGRPCDESYSTSHSYSHSHSVSREE</sequence>
<evidence type="ECO:0008006" key="4">
    <source>
        <dbReference type="Google" id="ProtNLM"/>
    </source>
</evidence>
<evidence type="ECO:0000256" key="1">
    <source>
        <dbReference type="SAM" id="SignalP"/>
    </source>
</evidence>
<keyword evidence="1" id="KW-0732">Signal</keyword>
<dbReference type="AlphaFoldDB" id="A0A086JA89"/>